<evidence type="ECO:0000313" key="3">
    <source>
        <dbReference type="Proteomes" id="UP000545761"/>
    </source>
</evidence>
<sequence>MAQLLESLNRSLVGWTTYFRHGAAKRTFNAIDHHAWN</sequence>
<dbReference type="RefSeq" id="WP_181660497.1">
    <property type="nucleotide sequence ID" value="NZ_JACEHE010000019.1"/>
</dbReference>
<dbReference type="EMBL" id="JACEHE010000019">
    <property type="protein sequence ID" value="MBA2949529.1"/>
    <property type="molecule type" value="Genomic_DNA"/>
</dbReference>
<name>A0A7W0DQR5_9ACTN</name>
<feature type="domain" description="Group II intron maturase-specific" evidence="1">
    <location>
        <begin position="1"/>
        <end position="36"/>
    </location>
</feature>
<evidence type="ECO:0000313" key="2">
    <source>
        <dbReference type="EMBL" id="MBA2949529.1"/>
    </source>
</evidence>
<comment type="caution">
    <text evidence="2">The sequence shown here is derived from an EMBL/GenBank/DDBJ whole genome shotgun (WGS) entry which is preliminary data.</text>
</comment>
<evidence type="ECO:0000259" key="1">
    <source>
        <dbReference type="Pfam" id="PF08388"/>
    </source>
</evidence>
<accession>A0A7W0DQR5</accession>
<gene>
    <name evidence="2" type="ORF">H1D24_27815</name>
</gene>
<reference evidence="2 3" key="1">
    <citation type="submission" date="2020-07" db="EMBL/GenBank/DDBJ databases">
        <title>Streptomyces isolated from Indian soil.</title>
        <authorList>
            <person name="Mandal S."/>
            <person name="Maiti P.K."/>
        </authorList>
    </citation>
    <scope>NUCLEOTIDE SEQUENCE [LARGE SCALE GENOMIC DNA]</scope>
    <source>
        <strain evidence="2 3">PSKA28</strain>
    </source>
</reference>
<dbReference type="Proteomes" id="UP000545761">
    <property type="component" value="Unassembled WGS sequence"/>
</dbReference>
<dbReference type="AlphaFoldDB" id="A0A7W0DQR5"/>
<organism evidence="2 3">
    <name type="scientific">Streptomyces himalayensis subsp. himalayensis</name>
    <dbReference type="NCBI Taxonomy" id="2756131"/>
    <lineage>
        <taxon>Bacteria</taxon>
        <taxon>Bacillati</taxon>
        <taxon>Actinomycetota</taxon>
        <taxon>Actinomycetes</taxon>
        <taxon>Kitasatosporales</taxon>
        <taxon>Streptomycetaceae</taxon>
        <taxon>Streptomyces</taxon>
        <taxon>Streptomyces himalayensis</taxon>
    </lineage>
</organism>
<dbReference type="InterPro" id="IPR013597">
    <property type="entry name" value="Mat_intron_G2"/>
</dbReference>
<protein>
    <recommendedName>
        <fullName evidence="1">Group II intron maturase-specific domain-containing protein</fullName>
    </recommendedName>
</protein>
<proteinExistence type="predicted"/>
<dbReference type="Pfam" id="PF08388">
    <property type="entry name" value="GIIM"/>
    <property type="match status" value="1"/>
</dbReference>